<name>A0ABT9YBF8_9FIRM</name>
<dbReference type="PANTHER" id="PTHR30005:SF0">
    <property type="entry name" value="RETROGRADE REGULATION PROTEIN 2"/>
    <property type="match status" value="1"/>
</dbReference>
<dbReference type="EC" id="3.6.1.11" evidence="3"/>
<evidence type="ECO:0000259" key="2">
    <source>
        <dbReference type="Pfam" id="PF02541"/>
    </source>
</evidence>
<dbReference type="PANTHER" id="PTHR30005">
    <property type="entry name" value="EXOPOLYPHOSPHATASE"/>
    <property type="match status" value="1"/>
</dbReference>
<keyword evidence="4" id="KW-1185">Reference proteome</keyword>
<dbReference type="GO" id="GO:0008894">
    <property type="term" value="F:guanosine-5'-triphosphate,3'-diphosphate diphosphatase activity"/>
    <property type="evidence" value="ECO:0007669"/>
    <property type="project" value="UniProtKB-EC"/>
</dbReference>
<dbReference type="GO" id="GO:0004309">
    <property type="term" value="F:exopolyphosphatase activity"/>
    <property type="evidence" value="ECO:0007669"/>
    <property type="project" value="UniProtKB-EC"/>
</dbReference>
<dbReference type="RefSeq" id="WP_307225380.1">
    <property type="nucleotide sequence ID" value="NZ_CP116940.1"/>
</dbReference>
<accession>A0ABT9YBF8</accession>
<evidence type="ECO:0000313" key="3">
    <source>
        <dbReference type="EMBL" id="MDQ0205163.1"/>
    </source>
</evidence>
<dbReference type="InterPro" id="IPR050273">
    <property type="entry name" value="GppA/Ppx_hydrolase"/>
</dbReference>
<keyword evidence="3" id="KW-0378">Hydrolase</keyword>
<dbReference type="EC" id="3.6.1.40" evidence="3"/>
<evidence type="ECO:0000313" key="4">
    <source>
        <dbReference type="Proteomes" id="UP001239167"/>
    </source>
</evidence>
<dbReference type="EMBL" id="JAUSUE010000032">
    <property type="protein sequence ID" value="MDQ0205163.1"/>
    <property type="molecule type" value="Genomic_DNA"/>
</dbReference>
<comment type="caution">
    <text evidence="3">The sequence shown here is derived from an EMBL/GenBank/DDBJ whole genome shotgun (WGS) entry which is preliminary data.</text>
</comment>
<dbReference type="Pfam" id="PF02541">
    <property type="entry name" value="Ppx-GppA"/>
    <property type="match status" value="1"/>
</dbReference>
<feature type="domain" description="Ppx/GppA phosphatase N-terminal" evidence="2">
    <location>
        <begin position="17"/>
        <end position="299"/>
    </location>
</feature>
<dbReference type="Proteomes" id="UP001239167">
    <property type="component" value="Unassembled WGS sequence"/>
</dbReference>
<dbReference type="Gene3D" id="3.30.420.150">
    <property type="entry name" value="Exopolyphosphatase. Domain 2"/>
    <property type="match status" value="1"/>
</dbReference>
<dbReference type="InterPro" id="IPR003695">
    <property type="entry name" value="Ppx_GppA_N"/>
</dbReference>
<dbReference type="Gene3D" id="3.30.420.40">
    <property type="match status" value="1"/>
</dbReference>
<protein>
    <submittedName>
        <fullName evidence="3">Exopolyphosphatase/guanosine-5'-triphosphate, 3'-diphosphate pyrophosphatase</fullName>
        <ecNumber evidence="3">3.6.1.11</ecNumber>
        <ecNumber evidence="3">3.6.1.40</ecNumber>
    </submittedName>
</protein>
<dbReference type="SUPFAM" id="SSF53067">
    <property type="entry name" value="Actin-like ATPase domain"/>
    <property type="match status" value="2"/>
</dbReference>
<evidence type="ECO:0000256" key="1">
    <source>
        <dbReference type="ARBA" id="ARBA00007125"/>
    </source>
</evidence>
<organism evidence="3 4">
    <name type="scientific">Pectinatus haikarae</name>
    <dbReference type="NCBI Taxonomy" id="349096"/>
    <lineage>
        <taxon>Bacteria</taxon>
        <taxon>Bacillati</taxon>
        <taxon>Bacillota</taxon>
        <taxon>Negativicutes</taxon>
        <taxon>Selenomonadales</taxon>
        <taxon>Selenomonadaceae</taxon>
        <taxon>Pectinatus</taxon>
    </lineage>
</organism>
<reference evidence="3 4" key="1">
    <citation type="submission" date="2023-07" db="EMBL/GenBank/DDBJ databases">
        <title>Genomic Encyclopedia of Type Strains, Phase IV (KMG-IV): sequencing the most valuable type-strain genomes for metagenomic binning, comparative biology and taxonomic classification.</title>
        <authorList>
            <person name="Goeker M."/>
        </authorList>
    </citation>
    <scope>NUCLEOTIDE SEQUENCE [LARGE SCALE GENOMIC DNA]</scope>
    <source>
        <strain evidence="3 4">DSM 16980</strain>
    </source>
</reference>
<dbReference type="CDD" id="cd24052">
    <property type="entry name" value="ASKHA_NBD_HpPPX-GppA-like"/>
    <property type="match status" value="1"/>
</dbReference>
<dbReference type="InterPro" id="IPR043129">
    <property type="entry name" value="ATPase_NBD"/>
</dbReference>
<sequence length="305" mass="34142">MLYAIIDIGSSTVRMAVYNINYGKIEMLMKKKHTLGLAAYVKDGKLQQSGIDKLCNILNEFRDFLNDFRIENVSAFTTAAVRNAKNSSAVIDELQSRTHIPVRIITGDEEAEFDFIGVMREISAKTGIIIDAGGASTEVIYYKNSAIEKKTSIPLGALLLHTKYVEDFLPSSDEISDMQKETIAALLPLKDFTGIKITNICGIGGTAKSMRLLYNNIFTLPDANACMEVKNFDEIINRYTRDQQMTQEHIVTLLKTAPDRLQTIIPGIVLINTVCHHFGADHFIYSDTGMREGFIYDQIINKNKL</sequence>
<proteinExistence type="inferred from homology"/>
<gene>
    <name evidence="3" type="ORF">J2S01_002903</name>
</gene>
<comment type="similarity">
    <text evidence="1">Belongs to the GppA/Ppx family.</text>
</comment>